<organism evidence="10 11">
    <name type="scientific">Rhizopus stolonifer</name>
    <name type="common">Rhizopus nigricans</name>
    <dbReference type="NCBI Taxonomy" id="4846"/>
    <lineage>
        <taxon>Eukaryota</taxon>
        <taxon>Fungi</taxon>
        <taxon>Fungi incertae sedis</taxon>
        <taxon>Mucoromycota</taxon>
        <taxon>Mucoromycotina</taxon>
        <taxon>Mucoromycetes</taxon>
        <taxon>Mucorales</taxon>
        <taxon>Mucorineae</taxon>
        <taxon>Rhizopodaceae</taxon>
        <taxon>Rhizopus</taxon>
    </lineage>
</organism>
<dbReference type="InterPro" id="IPR007369">
    <property type="entry name" value="Peptidase_A22B_SPP"/>
</dbReference>
<dbReference type="InterPro" id="IPR006639">
    <property type="entry name" value="Preselin/SPP"/>
</dbReference>
<evidence type="ECO:0000256" key="1">
    <source>
        <dbReference type="ARBA" id="ARBA00004477"/>
    </source>
</evidence>
<dbReference type="AlphaFoldDB" id="A0A367JTT8"/>
<dbReference type="EMBL" id="PJQM01002708">
    <property type="protein sequence ID" value="RCH93347.1"/>
    <property type="molecule type" value="Genomic_DNA"/>
</dbReference>
<evidence type="ECO:0000256" key="4">
    <source>
        <dbReference type="ARBA" id="ARBA00022801"/>
    </source>
</evidence>
<sequence length="537" mass="60694">MSTESLLHLTEDRTSLHIASIGLLSLAIIPIVVGSFSSLLTLTQPKTRSRTRYPRRAKSTRHRREYIQYASDDEVHDVFEQHHDQHSNANVLTIKSTFLLPLASSSVAYMISSLIHTVDPHYVNQLVTLVACLLSCAALSKTTMTVAEQYLPHHRFFYRAYHLTITNQDNQKLCHFNVTLIHLGIFMVSALLAVTFAWTHHWVIGNLFAMSLSIKAIRSFTLDSFSTGFFLLTGMLAYDLFWVFGTDAMLEISKALKDTPISVVWPKTVHPQLLSKLIKKDHFFSMFGIAEIIVPGIFIAYCLRFDRYNAYKKNILDFPKPYFLSALAAYALGAGSSIYTVHFTKQPEQSAFVFVVPALILSTILTAMYRRELNVITDCSAIFKTWEQEVNALKRSSFAEDAYGAVTDAVEGTRKAVEPYVEETRKTLEPYVGDAMENTYQLVDDTRKAVEPYVDEAVKGTKKAIHSVATAVQEQTVVDENTEESDERANRRPRRQRRPTYKSVSPRATRRRSTSKRTKRNSTVANHTADAASVDHA</sequence>
<evidence type="ECO:0000256" key="3">
    <source>
        <dbReference type="ARBA" id="ARBA00022692"/>
    </source>
</evidence>
<dbReference type="SMART" id="SM00730">
    <property type="entry name" value="PSN"/>
    <property type="match status" value="1"/>
</dbReference>
<keyword evidence="4" id="KW-0378">Hydrolase</keyword>
<keyword evidence="6 9" id="KW-1133">Transmembrane helix</keyword>
<keyword evidence="11" id="KW-1185">Reference proteome</keyword>
<evidence type="ECO:0000256" key="8">
    <source>
        <dbReference type="SAM" id="MobiDB-lite"/>
    </source>
</evidence>
<dbReference type="Proteomes" id="UP000253551">
    <property type="component" value="Unassembled WGS sequence"/>
</dbReference>
<keyword evidence="5" id="KW-0256">Endoplasmic reticulum</keyword>
<dbReference type="SUPFAM" id="SSF58113">
    <property type="entry name" value="Apolipoprotein A-I"/>
    <property type="match status" value="1"/>
</dbReference>
<dbReference type="GO" id="GO:0098554">
    <property type="term" value="C:cytoplasmic side of endoplasmic reticulum membrane"/>
    <property type="evidence" value="ECO:0007669"/>
    <property type="project" value="TreeGrafter"/>
</dbReference>
<evidence type="ECO:0000313" key="10">
    <source>
        <dbReference type="EMBL" id="RCH93347.1"/>
    </source>
</evidence>
<comment type="caution">
    <text evidence="10">The sequence shown here is derived from an EMBL/GenBank/DDBJ whole genome shotgun (WGS) entry which is preliminary data.</text>
</comment>
<reference evidence="10 11" key="1">
    <citation type="journal article" date="2018" name="G3 (Bethesda)">
        <title>Phylogenetic and Phylogenomic Definition of Rhizopus Species.</title>
        <authorList>
            <person name="Gryganskyi A.P."/>
            <person name="Golan J."/>
            <person name="Dolatabadi S."/>
            <person name="Mondo S."/>
            <person name="Robb S."/>
            <person name="Idnurm A."/>
            <person name="Muszewska A."/>
            <person name="Steczkiewicz K."/>
            <person name="Masonjones S."/>
            <person name="Liao H.L."/>
            <person name="Gajdeczka M.T."/>
            <person name="Anike F."/>
            <person name="Vuek A."/>
            <person name="Anishchenko I.M."/>
            <person name="Voigt K."/>
            <person name="de Hoog G.S."/>
            <person name="Smith M.E."/>
            <person name="Heitman J."/>
            <person name="Vilgalys R."/>
            <person name="Stajich J.E."/>
        </authorList>
    </citation>
    <scope>NUCLEOTIDE SEQUENCE [LARGE SCALE GENOMIC DNA]</scope>
    <source>
        <strain evidence="10 11">LSU 92-RS-03</strain>
    </source>
</reference>
<evidence type="ECO:0000256" key="7">
    <source>
        <dbReference type="ARBA" id="ARBA00023136"/>
    </source>
</evidence>
<gene>
    <name evidence="10" type="ORF">CU098_003298</name>
</gene>
<feature type="transmembrane region" description="Helical" evidence="9">
    <location>
        <begin position="224"/>
        <end position="244"/>
    </location>
</feature>
<proteinExistence type="inferred from homology"/>
<evidence type="ECO:0000313" key="11">
    <source>
        <dbReference type="Proteomes" id="UP000253551"/>
    </source>
</evidence>
<keyword evidence="7 9" id="KW-0472">Membrane</keyword>
<dbReference type="Pfam" id="PF04258">
    <property type="entry name" value="Peptidase_A22B"/>
    <property type="match status" value="1"/>
</dbReference>
<name>A0A367JTT8_RHIST</name>
<dbReference type="OrthoDB" id="29661at2759"/>
<dbReference type="GO" id="GO:0042500">
    <property type="term" value="F:aspartic endopeptidase activity, intramembrane cleaving"/>
    <property type="evidence" value="ECO:0007669"/>
    <property type="project" value="InterPro"/>
</dbReference>
<evidence type="ECO:0000256" key="2">
    <source>
        <dbReference type="ARBA" id="ARBA00006859"/>
    </source>
</evidence>
<dbReference type="GO" id="GO:0033619">
    <property type="term" value="P:membrane protein proteolysis"/>
    <property type="evidence" value="ECO:0007669"/>
    <property type="project" value="TreeGrafter"/>
</dbReference>
<feature type="region of interest" description="Disordered" evidence="8">
    <location>
        <begin position="476"/>
        <end position="537"/>
    </location>
</feature>
<dbReference type="Gene3D" id="1.20.120.20">
    <property type="entry name" value="Apolipoprotein"/>
    <property type="match status" value="1"/>
</dbReference>
<feature type="transmembrane region" description="Helical" evidence="9">
    <location>
        <begin position="180"/>
        <end position="204"/>
    </location>
</feature>
<feature type="transmembrane region" description="Helical" evidence="9">
    <location>
        <begin position="351"/>
        <end position="369"/>
    </location>
</feature>
<evidence type="ECO:0000256" key="9">
    <source>
        <dbReference type="SAM" id="Phobius"/>
    </source>
</evidence>
<feature type="transmembrane region" description="Helical" evidence="9">
    <location>
        <begin position="321"/>
        <end position="339"/>
    </location>
</feature>
<accession>A0A367JTT8</accession>
<comment type="subcellular location">
    <subcellularLocation>
        <location evidence="1">Endoplasmic reticulum membrane</location>
        <topology evidence="1">Multi-pass membrane protein</topology>
    </subcellularLocation>
</comment>
<dbReference type="GO" id="GO:0006465">
    <property type="term" value="P:signal peptide processing"/>
    <property type="evidence" value="ECO:0007669"/>
    <property type="project" value="TreeGrafter"/>
</dbReference>
<comment type="similarity">
    <text evidence="2">Belongs to the peptidase A22B family.</text>
</comment>
<dbReference type="GO" id="GO:0098553">
    <property type="term" value="C:lumenal side of endoplasmic reticulum membrane"/>
    <property type="evidence" value="ECO:0007669"/>
    <property type="project" value="TreeGrafter"/>
</dbReference>
<evidence type="ECO:0000256" key="6">
    <source>
        <dbReference type="ARBA" id="ARBA00022989"/>
    </source>
</evidence>
<keyword evidence="3 9" id="KW-0812">Transmembrane</keyword>
<evidence type="ECO:0008006" key="12">
    <source>
        <dbReference type="Google" id="ProtNLM"/>
    </source>
</evidence>
<dbReference type="STRING" id="4846.A0A367JTT8"/>
<feature type="compositionally biased region" description="Basic residues" evidence="8">
    <location>
        <begin position="508"/>
        <end position="520"/>
    </location>
</feature>
<feature type="transmembrane region" description="Helical" evidence="9">
    <location>
        <begin position="20"/>
        <end position="42"/>
    </location>
</feature>
<dbReference type="PANTHER" id="PTHR12174">
    <property type="entry name" value="SIGNAL PEPTIDE PEPTIDASE"/>
    <property type="match status" value="1"/>
</dbReference>
<evidence type="ECO:0000256" key="5">
    <source>
        <dbReference type="ARBA" id="ARBA00022824"/>
    </source>
</evidence>
<dbReference type="PANTHER" id="PTHR12174:SF23">
    <property type="entry name" value="MINOR HISTOCOMPATIBILITY ANTIGEN H13"/>
    <property type="match status" value="1"/>
</dbReference>
<feature type="transmembrane region" description="Helical" evidence="9">
    <location>
        <begin position="283"/>
        <end position="301"/>
    </location>
</feature>
<protein>
    <recommendedName>
        <fullName evidence="12">Minor histocompatibility antigen H13</fullName>
    </recommendedName>
</protein>
<feature type="compositionally biased region" description="Basic residues" evidence="8">
    <location>
        <begin position="491"/>
        <end position="500"/>
    </location>
</feature>